<protein>
    <submittedName>
        <fullName evidence="1">Uncharacterized protein</fullName>
    </submittedName>
</protein>
<dbReference type="AlphaFoldDB" id="A0A1F4VJI4"/>
<dbReference type="EMBL" id="MEVN01000018">
    <property type="protein sequence ID" value="OGC57275.1"/>
    <property type="molecule type" value="Genomic_DNA"/>
</dbReference>
<evidence type="ECO:0000313" key="2">
    <source>
        <dbReference type="Proteomes" id="UP000177763"/>
    </source>
</evidence>
<organism evidence="1 2">
    <name type="scientific">candidate division WWE3 bacterium RIFCSPLOWO2_12_FULL_36_10</name>
    <dbReference type="NCBI Taxonomy" id="1802630"/>
    <lineage>
        <taxon>Bacteria</taxon>
        <taxon>Katanobacteria</taxon>
    </lineage>
</organism>
<gene>
    <name evidence="1" type="ORF">A3H26_03125</name>
</gene>
<reference evidence="1 2" key="1">
    <citation type="journal article" date="2016" name="Nat. Commun.">
        <title>Thousands of microbial genomes shed light on interconnected biogeochemical processes in an aquifer system.</title>
        <authorList>
            <person name="Anantharaman K."/>
            <person name="Brown C.T."/>
            <person name="Hug L.A."/>
            <person name="Sharon I."/>
            <person name="Castelle C.J."/>
            <person name="Probst A.J."/>
            <person name="Thomas B.C."/>
            <person name="Singh A."/>
            <person name="Wilkins M.J."/>
            <person name="Karaoz U."/>
            <person name="Brodie E.L."/>
            <person name="Williams K.H."/>
            <person name="Hubbard S.S."/>
            <person name="Banfield J.F."/>
        </authorList>
    </citation>
    <scope>NUCLEOTIDE SEQUENCE [LARGE SCALE GENOMIC DNA]</scope>
</reference>
<dbReference type="Proteomes" id="UP000177763">
    <property type="component" value="Unassembled WGS sequence"/>
</dbReference>
<evidence type="ECO:0000313" key="1">
    <source>
        <dbReference type="EMBL" id="OGC57275.1"/>
    </source>
</evidence>
<dbReference type="STRING" id="1802630.A3H26_03125"/>
<comment type="caution">
    <text evidence="1">The sequence shown here is derived from an EMBL/GenBank/DDBJ whole genome shotgun (WGS) entry which is preliminary data.</text>
</comment>
<name>A0A1F4VJI4_UNCKA</name>
<sequence length="120" mass="14114">MKKERMMKTPTIRGYLDLYQKLLTLHNRLSVAGIRRLSATLNLHRFSGFNTNDRLIHRANEEDKRGLEARAAFKNALQDFLNHPFSREAQLSRKTVKNALKFHLRIDVRREGGKLCILWK</sequence>
<accession>A0A1F4VJI4</accession>
<proteinExistence type="predicted"/>